<evidence type="ECO:0000259" key="5">
    <source>
        <dbReference type="PROSITE" id="PS50011"/>
    </source>
</evidence>
<dbReference type="PROSITE" id="PS00108">
    <property type="entry name" value="PROTEIN_KINASE_ST"/>
    <property type="match status" value="1"/>
</dbReference>
<keyword evidence="3" id="KW-0418">Kinase</keyword>
<protein>
    <recommendedName>
        <fullName evidence="5">Protein kinase domain-containing protein</fullName>
    </recommendedName>
</protein>
<dbReference type="PROSITE" id="PS50011">
    <property type="entry name" value="PROTEIN_KINASE_DOM"/>
    <property type="match status" value="1"/>
</dbReference>
<dbReference type="Proteomes" id="UP000066624">
    <property type="component" value="Chromosome"/>
</dbReference>
<dbReference type="Pfam" id="PF00069">
    <property type="entry name" value="Pkinase"/>
    <property type="match status" value="1"/>
</dbReference>
<dbReference type="SUPFAM" id="SSF56112">
    <property type="entry name" value="Protein kinase-like (PK-like)"/>
    <property type="match status" value="1"/>
</dbReference>
<dbReference type="Gene3D" id="3.30.200.20">
    <property type="entry name" value="Phosphorylase Kinase, domain 1"/>
    <property type="match status" value="1"/>
</dbReference>
<keyword evidence="7" id="KW-1185">Reference proteome</keyword>
<dbReference type="KEGG" id="wma:WM2015_2450"/>
<dbReference type="EMBL" id="CP012154">
    <property type="protein sequence ID" value="AKS42811.1"/>
    <property type="molecule type" value="Genomic_DNA"/>
</dbReference>
<dbReference type="OrthoDB" id="9801841at2"/>
<evidence type="ECO:0000256" key="1">
    <source>
        <dbReference type="ARBA" id="ARBA00022679"/>
    </source>
</evidence>
<dbReference type="PANTHER" id="PTHR43289:SF6">
    <property type="entry name" value="SERINE_THREONINE-PROTEIN KINASE NEKL-3"/>
    <property type="match status" value="1"/>
</dbReference>
<dbReference type="CDD" id="cd14014">
    <property type="entry name" value="STKc_PknB_like"/>
    <property type="match status" value="1"/>
</dbReference>
<reference evidence="7" key="1">
    <citation type="submission" date="2015-07" db="EMBL/GenBank/DDBJ databases">
        <authorList>
            <person name="Kim K.M."/>
        </authorList>
    </citation>
    <scope>NUCLEOTIDE SEQUENCE [LARGE SCALE GENOMIC DNA]</scope>
    <source>
        <strain evidence="7">KCTC 42284</strain>
    </source>
</reference>
<keyword evidence="4" id="KW-0067">ATP-binding</keyword>
<dbReference type="Gene3D" id="1.10.510.10">
    <property type="entry name" value="Transferase(Phosphotransferase) domain 1"/>
    <property type="match status" value="1"/>
</dbReference>
<proteinExistence type="predicted"/>
<dbReference type="RefSeq" id="WP_049726342.1">
    <property type="nucleotide sequence ID" value="NZ_CP012154.1"/>
</dbReference>
<dbReference type="Gene3D" id="1.25.40.10">
    <property type="entry name" value="Tetratricopeptide repeat domain"/>
    <property type="match status" value="1"/>
</dbReference>
<dbReference type="InterPro" id="IPR008271">
    <property type="entry name" value="Ser/Thr_kinase_AS"/>
</dbReference>
<evidence type="ECO:0000256" key="2">
    <source>
        <dbReference type="ARBA" id="ARBA00022741"/>
    </source>
</evidence>
<dbReference type="GO" id="GO:0004674">
    <property type="term" value="F:protein serine/threonine kinase activity"/>
    <property type="evidence" value="ECO:0007669"/>
    <property type="project" value="TreeGrafter"/>
</dbReference>
<dbReference type="InterPro" id="IPR011990">
    <property type="entry name" value="TPR-like_helical_dom_sf"/>
</dbReference>
<name>A0A0K0XYW1_9GAMM</name>
<dbReference type="AlphaFoldDB" id="A0A0K0XYW1"/>
<dbReference type="SMART" id="SM00220">
    <property type="entry name" value="S_TKc"/>
    <property type="match status" value="1"/>
</dbReference>
<evidence type="ECO:0000256" key="4">
    <source>
        <dbReference type="ARBA" id="ARBA00022840"/>
    </source>
</evidence>
<dbReference type="Pfam" id="PF13424">
    <property type="entry name" value="TPR_12"/>
    <property type="match status" value="1"/>
</dbReference>
<dbReference type="PANTHER" id="PTHR43289">
    <property type="entry name" value="MITOGEN-ACTIVATED PROTEIN KINASE KINASE KINASE 20-RELATED"/>
    <property type="match status" value="1"/>
</dbReference>
<evidence type="ECO:0000313" key="7">
    <source>
        <dbReference type="Proteomes" id="UP000066624"/>
    </source>
</evidence>
<feature type="domain" description="Protein kinase" evidence="5">
    <location>
        <begin position="34"/>
        <end position="308"/>
    </location>
</feature>
<dbReference type="SUPFAM" id="SSF48452">
    <property type="entry name" value="TPR-like"/>
    <property type="match status" value="1"/>
</dbReference>
<gene>
    <name evidence="6" type="ORF">WM2015_2450</name>
</gene>
<evidence type="ECO:0000256" key="3">
    <source>
        <dbReference type="ARBA" id="ARBA00022777"/>
    </source>
</evidence>
<keyword evidence="1" id="KW-0808">Transferase</keyword>
<sequence length="898" mass="98701">MSNEAETQALTLALNRALHDSAQALGPGSVLGHFIIERVLGQGGMGVVYQAEQIEPVRRKVAIKLSRQRRLSAQERAWFELERQALAQMNHPAIAQILEADALEDASPYFVMEYVDGETLLKHVDARQSSLRERIELMIQVGRGVEHAHQKGVLHCDLKPSNILVRDLDGRAAPKIIDFGTARLAGQASNDGQIYGTAAYMAPEQAEVGQVIDTRTDLFSLGLIGLEMLSGRSARPDAHTGDPTNLSEIRSLLGKTIDVDLTSAGPAKGLSGWRRRELEAILARAIRQDPAERYDSVAEFVQDLQRWLDRQPVSALPASRAYRARLFLTRNALAVGLGGLTLIGLAGGLVATSLSLNEAESQRRLAEARQADLERVVEFQQNLLSEIDMNDLAARLTGRLSDTAGQLVRRDGGSESEADAATLDARSMIERLAPVDAARDLVVEGILGQADALISERHADNPAIEASLRLSLGQTLVAWQAFDAADAQIEAARAYYRRIDDWTSRDALEAETEALKLRWWLQRFPEAYALAQATRPRAEAALGLDDDLSLYLLRAETALSSYIEGAAVAMNNGRKLVERLTRLRGPSHPDTLRAEGDQLFNRIHGSGSQRCDDGLVADFHDHLARAESLSGSDRRTLAVSSMNLGTCLALNGQYADAAHWMGRAAELGREVLGERHGITMQALNDRANYLLLVGRLDEAEDVVDSLYEHQRAIYGEASHYLFYPRSYKLYLAGATGQADAAIDGMNALITEASQNAETTIAFLNWLHHIASWIHEASGRLDEALRMAEAGLALCQSSQAAQAAPEVCGFNELEATRLQALQGQTVDPARLNELLEQSRSLYPTHYARSLAAWLVYRFGQPTGPRESLRREELDWLLEEEPARISIIQQRIVDDLRANG</sequence>
<dbReference type="InterPro" id="IPR017441">
    <property type="entry name" value="Protein_kinase_ATP_BS"/>
</dbReference>
<evidence type="ECO:0000313" key="6">
    <source>
        <dbReference type="EMBL" id="AKS42811.1"/>
    </source>
</evidence>
<dbReference type="GO" id="GO:0005524">
    <property type="term" value="F:ATP binding"/>
    <property type="evidence" value="ECO:0007669"/>
    <property type="project" value="UniProtKB-UniRule"/>
</dbReference>
<organism evidence="6 7">
    <name type="scientific">Wenzhouxiangella marina</name>
    <dbReference type="NCBI Taxonomy" id="1579979"/>
    <lineage>
        <taxon>Bacteria</taxon>
        <taxon>Pseudomonadati</taxon>
        <taxon>Pseudomonadota</taxon>
        <taxon>Gammaproteobacteria</taxon>
        <taxon>Chromatiales</taxon>
        <taxon>Wenzhouxiangellaceae</taxon>
        <taxon>Wenzhouxiangella</taxon>
    </lineage>
</organism>
<accession>A0A0K0XYW1</accession>
<dbReference type="STRING" id="1579979.WM2015_2450"/>
<dbReference type="PROSITE" id="PS00107">
    <property type="entry name" value="PROTEIN_KINASE_ATP"/>
    <property type="match status" value="1"/>
</dbReference>
<dbReference type="InterPro" id="IPR011009">
    <property type="entry name" value="Kinase-like_dom_sf"/>
</dbReference>
<dbReference type="InterPro" id="IPR000719">
    <property type="entry name" value="Prot_kinase_dom"/>
</dbReference>
<keyword evidence="2" id="KW-0547">Nucleotide-binding</keyword>